<protein>
    <recommendedName>
        <fullName evidence="2">Replication termination factor 2</fullName>
    </recommendedName>
    <alternativeName>
        <fullName evidence="3">Replication termination factor 2 domain-containing protein 1</fullName>
    </alternativeName>
</protein>
<gene>
    <name evidence="5" type="ORF">RDWZM_009184</name>
</gene>
<evidence type="ECO:0000313" key="6">
    <source>
        <dbReference type="Proteomes" id="UP001142055"/>
    </source>
</evidence>
<dbReference type="Proteomes" id="UP001142055">
    <property type="component" value="Chromosome 3"/>
</dbReference>
<proteinExistence type="inferred from homology"/>
<evidence type="ECO:0000256" key="2">
    <source>
        <dbReference type="ARBA" id="ARBA00015157"/>
    </source>
</evidence>
<organism evidence="5 6">
    <name type="scientific">Blomia tropicalis</name>
    <name type="common">Mite</name>
    <dbReference type="NCBI Taxonomy" id="40697"/>
    <lineage>
        <taxon>Eukaryota</taxon>
        <taxon>Metazoa</taxon>
        <taxon>Ecdysozoa</taxon>
        <taxon>Arthropoda</taxon>
        <taxon>Chelicerata</taxon>
        <taxon>Arachnida</taxon>
        <taxon>Acari</taxon>
        <taxon>Acariformes</taxon>
        <taxon>Sarcoptiformes</taxon>
        <taxon>Astigmata</taxon>
        <taxon>Glycyphagoidea</taxon>
        <taxon>Echimyopodidae</taxon>
        <taxon>Blomia</taxon>
    </lineage>
</organism>
<evidence type="ECO:0000256" key="4">
    <source>
        <dbReference type="SAM" id="MobiDB-lite"/>
    </source>
</evidence>
<evidence type="ECO:0000313" key="5">
    <source>
        <dbReference type="EMBL" id="KAJ6218027.1"/>
    </source>
</evidence>
<name>A0A9Q0M5W6_BLOTA</name>
<dbReference type="Pfam" id="PF04641">
    <property type="entry name" value="Rtf2"/>
    <property type="match status" value="1"/>
</dbReference>
<dbReference type="PANTHER" id="PTHR12775:SF0">
    <property type="entry name" value="REPLICATION TERMINATION FACTOR 2"/>
    <property type="match status" value="1"/>
</dbReference>
<comment type="similarity">
    <text evidence="1">Belongs to the rtf2 family.</text>
</comment>
<feature type="compositionally biased region" description="Basic and acidic residues" evidence="4">
    <location>
        <begin position="199"/>
        <end position="218"/>
    </location>
</feature>
<comment type="caution">
    <text evidence="5">The sequence shown here is derived from an EMBL/GenBank/DDBJ whole genome shotgun (WGS) entry which is preliminary data.</text>
</comment>
<dbReference type="PANTHER" id="PTHR12775">
    <property type="entry name" value="PROTEIN C20ORF43 HOMOLOG"/>
    <property type="match status" value="1"/>
</dbReference>
<dbReference type="EMBL" id="JAPWDV010000003">
    <property type="protein sequence ID" value="KAJ6218027.1"/>
    <property type="molecule type" value="Genomic_DNA"/>
</dbReference>
<dbReference type="GO" id="GO:0005634">
    <property type="term" value="C:nucleus"/>
    <property type="evidence" value="ECO:0007669"/>
    <property type="project" value="TreeGrafter"/>
</dbReference>
<keyword evidence="6" id="KW-1185">Reference proteome</keyword>
<dbReference type="CDD" id="cd16653">
    <property type="entry name" value="RING-like_Rtf2"/>
    <property type="match status" value="1"/>
</dbReference>
<dbReference type="GO" id="GO:0006274">
    <property type="term" value="P:DNA replication termination"/>
    <property type="evidence" value="ECO:0007669"/>
    <property type="project" value="TreeGrafter"/>
</dbReference>
<dbReference type="OMA" id="EFRWLHC"/>
<sequence>MGCDGGTIPRRDELVRTKKKKEEKDKKADIVAKWKYCAISSNKLTKPIVSCELGRLYNKDAVIEYLLNKESPNSSLISHIRNLKDIVTLGLTLKQDYKEKDTAGDKETDLQDSKYVCPIVGLEMNGMYKFFYIRTCGCVLSERAIKEVKTDNCLVCNKSFVNDDLILLNGNDEEIEELRLRMIERRNKAKEERKKKRKLEGDEKEKNGRKDQKTEKDIQSTSGSTNGQSSSNSSNSNVKTSSLAVLQDKASKKYSVSKDPNASETYKSLFTSHESAKNRPKAHWVTFNPCYN</sequence>
<reference evidence="5" key="1">
    <citation type="submission" date="2022-12" db="EMBL/GenBank/DDBJ databases">
        <title>Genome assemblies of Blomia tropicalis.</title>
        <authorList>
            <person name="Cui Y."/>
        </authorList>
    </citation>
    <scope>NUCLEOTIDE SEQUENCE</scope>
    <source>
        <tissue evidence="5">Adult mites</tissue>
    </source>
</reference>
<feature type="compositionally biased region" description="Low complexity" evidence="4">
    <location>
        <begin position="219"/>
        <end position="237"/>
    </location>
</feature>
<dbReference type="InterPro" id="IPR027799">
    <property type="entry name" value="Rtf2_RING-finger"/>
</dbReference>
<dbReference type="AlphaFoldDB" id="A0A9Q0M5W6"/>
<evidence type="ECO:0000256" key="1">
    <source>
        <dbReference type="ARBA" id="ARBA00009885"/>
    </source>
</evidence>
<feature type="region of interest" description="Disordered" evidence="4">
    <location>
        <begin position="188"/>
        <end position="244"/>
    </location>
</feature>
<dbReference type="InterPro" id="IPR006735">
    <property type="entry name" value="Rtf2"/>
</dbReference>
<evidence type="ECO:0000256" key="3">
    <source>
        <dbReference type="ARBA" id="ARBA00030367"/>
    </source>
</evidence>
<accession>A0A9Q0M5W6</accession>